<evidence type="ECO:0000256" key="5">
    <source>
        <dbReference type="SAM" id="MobiDB-lite"/>
    </source>
</evidence>
<feature type="region of interest" description="Disordered" evidence="5">
    <location>
        <begin position="320"/>
        <end position="356"/>
    </location>
</feature>
<evidence type="ECO:0000259" key="6">
    <source>
        <dbReference type="PROSITE" id="PS50145"/>
    </source>
</evidence>
<sequence length="527" mass="59857">MRRIRRQNLNAHVARSAATWVYMSGNQQLNESNSQNSANDPTEDCVYATERVTNAPNLEAINFLMSNARMERCANDTLNSTLPTVEQSDDGMQDDSKYGRILRSIREVISCCACYSSDTIMKECTNGHLICQNCFLTLRQDERPQCPTCRANLYSDSRRALVAQKVLSELPDCCTDCNAQMLHKSLPNHRLNYCPKRKVACGLSVLGCEWTGWADQYDAHYSDCNLKKQLTDQPVGSNIDWLVNRFRKREQTMRETFHCFSNVLRQLESHELQTVTVTLANVSTNEHTLQYRSDHFHVNQSRWTAEITMKSPTQLHITEENPISDNVTDVNNLDPPSTETEPNAAEPSSLTGSVENTELPYSVGTAILEPTGTALMRRRRWQHSSVLRHHPYHLPTANPSSIDSHAPSIIAREAQLAAVSRSGHGRDYPNLGEINYRMLKENSPGIGRRSYAFALLQIRVPDTGIQIYARPQIQSFRFSNRGDQTSAFPVHPIRWRYISSLSELSKYRVIQAEIVIARRIIEEHTEG</sequence>
<dbReference type="GO" id="GO:0008270">
    <property type="term" value="F:zinc ion binding"/>
    <property type="evidence" value="ECO:0007669"/>
    <property type="project" value="UniProtKB-KW"/>
</dbReference>
<dbReference type="PROSITE" id="PS50145">
    <property type="entry name" value="ZF_TRAF"/>
    <property type="match status" value="1"/>
</dbReference>
<feature type="zinc finger region" description="TRAF-type" evidence="4">
    <location>
        <begin position="173"/>
        <end position="208"/>
    </location>
</feature>
<dbReference type="PANTHER" id="PTHR23059">
    <property type="entry name" value="CYSTEINE AND HISTIDINE-RICH PROTEIN 1"/>
    <property type="match status" value="1"/>
</dbReference>
<evidence type="ECO:0000256" key="2">
    <source>
        <dbReference type="ARBA" id="ARBA00022771"/>
    </source>
</evidence>
<name>A0A5J4N8T4_9TREM</name>
<keyword evidence="8" id="KW-1185">Reference proteome</keyword>
<dbReference type="GO" id="GO:0005634">
    <property type="term" value="C:nucleus"/>
    <property type="evidence" value="ECO:0007669"/>
    <property type="project" value="TreeGrafter"/>
</dbReference>
<dbReference type="EMBL" id="QNGE01005528">
    <property type="protein sequence ID" value="KAA3671991.1"/>
    <property type="molecule type" value="Genomic_DNA"/>
</dbReference>
<reference evidence="7 8" key="1">
    <citation type="journal article" date="2019" name="Gigascience">
        <title>Whole-genome sequence of the oriental lung fluke Paragonimus westermani.</title>
        <authorList>
            <person name="Oey H."/>
            <person name="Zakrzewski M."/>
            <person name="Narain K."/>
            <person name="Devi K.R."/>
            <person name="Agatsuma T."/>
            <person name="Nawaratna S."/>
            <person name="Gobert G.N."/>
            <person name="Jones M.K."/>
            <person name="Ragan M.A."/>
            <person name="McManus D.P."/>
            <person name="Krause L."/>
        </authorList>
    </citation>
    <scope>NUCLEOTIDE SEQUENCE [LARGE SCALE GENOMIC DNA]</scope>
    <source>
        <strain evidence="7 8">IND2009</strain>
    </source>
</reference>
<dbReference type="PANTHER" id="PTHR23059:SF4">
    <property type="entry name" value="ZINC FINGER TRAF-TYPE-CONTAINING PROTEIN 1"/>
    <property type="match status" value="1"/>
</dbReference>
<evidence type="ECO:0000256" key="3">
    <source>
        <dbReference type="ARBA" id="ARBA00022833"/>
    </source>
</evidence>
<dbReference type="InterPro" id="IPR039338">
    <property type="entry name" value="ZFTRAF1"/>
</dbReference>
<feature type="domain" description="TRAF-type" evidence="6">
    <location>
        <begin position="173"/>
        <end position="208"/>
    </location>
</feature>
<dbReference type="InterPro" id="IPR013083">
    <property type="entry name" value="Znf_RING/FYVE/PHD"/>
</dbReference>
<dbReference type="Proteomes" id="UP000324629">
    <property type="component" value="Unassembled WGS sequence"/>
</dbReference>
<accession>A0A5J4N8T4</accession>
<comment type="caution">
    <text evidence="7">The sequence shown here is derived from an EMBL/GenBank/DDBJ whole genome shotgun (WGS) entry which is preliminary data.</text>
</comment>
<keyword evidence="3 4" id="KW-0862">Zinc</keyword>
<protein>
    <recommendedName>
        <fullName evidence="6">TRAF-type domain-containing protein</fullName>
    </recommendedName>
</protein>
<dbReference type="SUPFAM" id="SSF57850">
    <property type="entry name" value="RING/U-box"/>
    <property type="match status" value="1"/>
</dbReference>
<evidence type="ECO:0000313" key="8">
    <source>
        <dbReference type="Proteomes" id="UP000324629"/>
    </source>
</evidence>
<dbReference type="Gene3D" id="3.30.40.10">
    <property type="entry name" value="Zinc/RING finger domain, C3HC4 (zinc finger)"/>
    <property type="match status" value="2"/>
</dbReference>
<keyword evidence="1 4" id="KW-0479">Metal-binding</keyword>
<organism evidence="7 8">
    <name type="scientific">Paragonimus westermani</name>
    <dbReference type="NCBI Taxonomy" id="34504"/>
    <lineage>
        <taxon>Eukaryota</taxon>
        <taxon>Metazoa</taxon>
        <taxon>Spiralia</taxon>
        <taxon>Lophotrochozoa</taxon>
        <taxon>Platyhelminthes</taxon>
        <taxon>Trematoda</taxon>
        <taxon>Digenea</taxon>
        <taxon>Plagiorchiida</taxon>
        <taxon>Troglotremata</taxon>
        <taxon>Troglotrematidae</taxon>
        <taxon>Paragonimus</taxon>
    </lineage>
</organism>
<dbReference type="AlphaFoldDB" id="A0A5J4N8T4"/>
<evidence type="ECO:0000256" key="1">
    <source>
        <dbReference type="ARBA" id="ARBA00022723"/>
    </source>
</evidence>
<keyword evidence="2 4" id="KW-0863">Zinc-finger</keyword>
<dbReference type="InterPro" id="IPR001293">
    <property type="entry name" value="Znf_TRAF"/>
</dbReference>
<proteinExistence type="predicted"/>
<evidence type="ECO:0000313" key="7">
    <source>
        <dbReference type="EMBL" id="KAA3671991.1"/>
    </source>
</evidence>
<evidence type="ECO:0000256" key="4">
    <source>
        <dbReference type="PROSITE-ProRule" id="PRU00207"/>
    </source>
</evidence>
<gene>
    <name evidence="7" type="ORF">DEA37_0004658</name>
</gene>